<evidence type="ECO:0000259" key="14">
    <source>
        <dbReference type="PROSITE" id="PS51116"/>
    </source>
</evidence>
<evidence type="ECO:0000313" key="17">
    <source>
        <dbReference type="Proteomes" id="UP001148018"/>
    </source>
</evidence>
<keyword evidence="11 12" id="KW-0424">Laminin EGF-like domain</keyword>
<evidence type="ECO:0000256" key="11">
    <source>
        <dbReference type="ARBA" id="ARBA00023292"/>
    </source>
</evidence>
<dbReference type="InterPro" id="IPR002049">
    <property type="entry name" value="LE_dom"/>
</dbReference>
<dbReference type="Proteomes" id="UP001148018">
    <property type="component" value="Unassembled WGS sequence"/>
</dbReference>
<dbReference type="InterPro" id="IPR013015">
    <property type="entry name" value="Laminin_IV_B"/>
</dbReference>
<evidence type="ECO:0000256" key="12">
    <source>
        <dbReference type="PROSITE-ProRule" id="PRU00460"/>
    </source>
</evidence>
<dbReference type="Gene3D" id="2.60.120.260">
    <property type="entry name" value="Galactose-binding domain-like"/>
    <property type="match status" value="1"/>
</dbReference>
<keyword evidence="3" id="KW-0272">Extracellular matrix</keyword>
<keyword evidence="6" id="KW-0084">Basement membrane</keyword>
<evidence type="ECO:0000259" key="15">
    <source>
        <dbReference type="PROSITE" id="PS51117"/>
    </source>
</evidence>
<dbReference type="Pfam" id="PF24973">
    <property type="entry name" value="EGF_LMN_ATRN"/>
    <property type="match status" value="1"/>
</dbReference>
<keyword evidence="5" id="KW-0677">Repeat</keyword>
<sequence length="1077" mass="122714">MLIERSADFGRTWRPYRYFAYNCTKTFPQSPANGLLRINHVICEERYSDIEPSTEGEVIYKVLDPAIPVEDPYSLEIQELLRITNLRINFTKLHTLGDNLLDRRAHVLQKYYYALYELVVRGSCFCYGHASECAPVPGVQARDSGMIHGRCVCKHNTEECQCNGHSSQCHFDMAVFLSTGGVSGGVCEACLHHTVGRSCDMCEPFYYKDPSRDIRDPQVCIACDCDPVGSLEGGVCDSHSDLDAGRIAGQCRCKANVKGSRCDVCREGFYGLSQDHPLGCQPCNCDPRGIIQMGVPCDQISGDCSCKRYVTGRYCNQCLPEYWGLSNDLAGCRSCDCDFGGALNNRRQLIGRQCSEVKPGFFCAPLDFSRYEAEDATGHAPDDSSLPGTARPQAEVDCVEHLNNQLQRQRRHRRIATAQQQRAALRRIRQLQQTPDVRPVYRERSLGHMVTWSGPGFSRVKDGAGLVFVVDDVPHAMEYDIMVRYEPESTEDWEVVVSVTSVMLASSHRCGNLLPTEQLYTVTLPHRKRYPTTPLLHPSYTPPTSLLHPSYTPTTPYILHPSYTPTTPLLHPYYTPTTPLLHPYYTPTTPLLHPSYTPTTPLLHPYYTPPTPLLHPYYTPPTPLLHPSYTPTTPLLHPSYTPTTPLLHPSYTPPTPLLHPYYTPTTPLLHPYYTPTTPLYPTPYILHPYYTPTYTPTTPYYTLLHPYYTPTPLHPYYTPPTPLLHPYYTPPTPLLHPSYTPTTPLLHPSYTPTTPLLHPSTPLLHPYYTLLHPYYTLLHPYYTPTTPLLYPYYTPPTPLLHPYYTPPTPLLHPYYTPIPYTLHTTPLLHPYYTLHPTPLLHPYCTPPTPLLHPYYTPTTPYILHPYYTPTTPYILHPSYTPTTPLLHPSYTPTTPLLHPYYTPPTPLLHPYYTPPTPLLHPYYTPPTPLLHPYYTPPTLLLHPYYTPTTPLLHPYYTPPTPLLHSSYTPTTPLLHPYYTLHPTPLLYPYYTLHPTSYTPPTPLLHPTPLYPTPLLHPYYTPPTPLLHPYYTPPTPLLHPYYTPTTPLYPTPLLHPYYTPTTPLLHPYYTPIPYTLHL</sequence>
<dbReference type="CDD" id="cd00055">
    <property type="entry name" value="EGF_Lam"/>
    <property type="match status" value="3"/>
</dbReference>
<evidence type="ECO:0000256" key="3">
    <source>
        <dbReference type="ARBA" id="ARBA00022530"/>
    </source>
</evidence>
<dbReference type="PROSITE" id="PS51116">
    <property type="entry name" value="LAMININ_IVB"/>
    <property type="match status" value="1"/>
</dbReference>
<evidence type="ECO:0000256" key="1">
    <source>
        <dbReference type="ARBA" id="ARBA00004302"/>
    </source>
</evidence>
<feature type="domain" description="Laminin EGF-like" evidence="13">
    <location>
        <begin position="160"/>
        <end position="222"/>
    </location>
</feature>
<dbReference type="Gene3D" id="2.10.25.10">
    <property type="entry name" value="Laminin"/>
    <property type="match status" value="3"/>
</dbReference>
<organism evidence="16 17">
    <name type="scientific">Muraenolepis orangiensis</name>
    <name type="common">Patagonian moray cod</name>
    <dbReference type="NCBI Taxonomy" id="630683"/>
    <lineage>
        <taxon>Eukaryota</taxon>
        <taxon>Metazoa</taxon>
        <taxon>Chordata</taxon>
        <taxon>Craniata</taxon>
        <taxon>Vertebrata</taxon>
        <taxon>Euteleostomi</taxon>
        <taxon>Actinopterygii</taxon>
        <taxon>Neopterygii</taxon>
        <taxon>Teleostei</taxon>
        <taxon>Neoteleostei</taxon>
        <taxon>Acanthomorphata</taxon>
        <taxon>Zeiogadaria</taxon>
        <taxon>Gadariae</taxon>
        <taxon>Gadiformes</taxon>
        <taxon>Muraenolepidoidei</taxon>
        <taxon>Muraenolepididae</taxon>
        <taxon>Muraenolepis</taxon>
    </lineage>
</organism>
<dbReference type="PROSITE" id="PS01248">
    <property type="entry name" value="EGF_LAM_1"/>
    <property type="match status" value="2"/>
</dbReference>
<feature type="domain" description="Laminin EGF-like" evidence="13">
    <location>
        <begin position="283"/>
        <end position="334"/>
    </location>
</feature>
<feature type="disulfide bond" evidence="12">
    <location>
        <begin position="190"/>
        <end position="199"/>
    </location>
</feature>
<dbReference type="AlphaFoldDB" id="A0A9Q0DEG2"/>
<dbReference type="InterPro" id="IPR050440">
    <property type="entry name" value="Laminin/Netrin_ECM"/>
</dbReference>
<keyword evidence="4" id="KW-0732">Signal</keyword>
<keyword evidence="8" id="KW-0175">Coiled coil</keyword>
<accession>A0A9Q0DEG2</accession>
<evidence type="ECO:0000256" key="10">
    <source>
        <dbReference type="ARBA" id="ARBA00023180"/>
    </source>
</evidence>
<feature type="disulfide bond" evidence="12">
    <location>
        <begin position="253"/>
        <end position="262"/>
    </location>
</feature>
<comment type="caution">
    <text evidence="12">Lacks conserved residue(s) required for the propagation of feature annotation.</text>
</comment>
<keyword evidence="2" id="KW-0964">Secreted</keyword>
<evidence type="ECO:0000256" key="9">
    <source>
        <dbReference type="ARBA" id="ARBA00023157"/>
    </source>
</evidence>
<keyword evidence="7" id="KW-0130">Cell adhesion</keyword>
<keyword evidence="9 12" id="KW-1015">Disulfide bond</keyword>
<evidence type="ECO:0000259" key="13">
    <source>
        <dbReference type="PROSITE" id="PS50027"/>
    </source>
</evidence>
<dbReference type="PROSITE" id="PS51117">
    <property type="entry name" value="LAMININ_NTER"/>
    <property type="match status" value="1"/>
</dbReference>
<dbReference type="SMART" id="SM00136">
    <property type="entry name" value="LamNT"/>
    <property type="match status" value="1"/>
</dbReference>
<dbReference type="PANTHER" id="PTHR10574">
    <property type="entry name" value="NETRIN/LAMININ-RELATED"/>
    <property type="match status" value="1"/>
</dbReference>
<dbReference type="OrthoDB" id="5985440at2759"/>
<feature type="disulfide bond" evidence="12">
    <location>
        <begin position="306"/>
        <end position="315"/>
    </location>
</feature>
<evidence type="ECO:0008006" key="18">
    <source>
        <dbReference type="Google" id="ProtNLM"/>
    </source>
</evidence>
<dbReference type="GO" id="GO:0070831">
    <property type="term" value="P:basement membrane assembly"/>
    <property type="evidence" value="ECO:0007669"/>
    <property type="project" value="TreeGrafter"/>
</dbReference>
<comment type="caution">
    <text evidence="16">The sequence shown here is derived from an EMBL/GenBank/DDBJ whole genome shotgun (WGS) entry which is preliminary data.</text>
</comment>
<dbReference type="GO" id="GO:0016477">
    <property type="term" value="P:cell migration"/>
    <property type="evidence" value="ECO:0007669"/>
    <property type="project" value="TreeGrafter"/>
</dbReference>
<keyword evidence="10" id="KW-0325">Glycoprotein</keyword>
<reference evidence="16" key="1">
    <citation type="submission" date="2022-07" db="EMBL/GenBank/DDBJ databases">
        <title>Chromosome-level genome of Muraenolepis orangiensis.</title>
        <authorList>
            <person name="Kim J."/>
        </authorList>
    </citation>
    <scope>NUCLEOTIDE SEQUENCE</scope>
    <source>
        <strain evidence="16">KU_S4_2022</strain>
        <tissue evidence="16">Muscle</tissue>
    </source>
</reference>
<dbReference type="Pfam" id="PF00055">
    <property type="entry name" value="Laminin_N"/>
    <property type="match status" value="1"/>
</dbReference>
<evidence type="ECO:0000313" key="16">
    <source>
        <dbReference type="EMBL" id="KAJ3586836.1"/>
    </source>
</evidence>
<evidence type="ECO:0000256" key="5">
    <source>
        <dbReference type="ARBA" id="ARBA00022737"/>
    </source>
</evidence>
<dbReference type="Pfam" id="PF21199">
    <property type="entry name" value="LAMININ_IV_B"/>
    <property type="match status" value="1"/>
</dbReference>
<feature type="domain" description="Laminin IV type B" evidence="14">
    <location>
        <begin position="363"/>
        <end position="626"/>
    </location>
</feature>
<evidence type="ECO:0000256" key="7">
    <source>
        <dbReference type="ARBA" id="ARBA00022889"/>
    </source>
</evidence>
<evidence type="ECO:0000256" key="6">
    <source>
        <dbReference type="ARBA" id="ARBA00022869"/>
    </source>
</evidence>
<dbReference type="GO" id="GO:0009887">
    <property type="term" value="P:animal organ morphogenesis"/>
    <property type="evidence" value="ECO:0007669"/>
    <property type="project" value="TreeGrafter"/>
</dbReference>
<dbReference type="InterPro" id="IPR056863">
    <property type="entry name" value="LMN_ATRN_NET-like_EGF"/>
</dbReference>
<dbReference type="PANTHER" id="PTHR10574:SF197">
    <property type="entry name" value="LAMININ SUBUNIT BETA-1 ISOFORM X1"/>
    <property type="match status" value="1"/>
</dbReference>
<evidence type="ECO:0000256" key="8">
    <source>
        <dbReference type="ARBA" id="ARBA00023054"/>
    </source>
</evidence>
<feature type="domain" description="Laminin EGF-like" evidence="13">
    <location>
        <begin position="223"/>
        <end position="282"/>
    </location>
</feature>
<feature type="domain" description="Laminin N-terminal" evidence="15">
    <location>
        <begin position="1"/>
        <end position="123"/>
    </location>
</feature>
<dbReference type="Pfam" id="PF00053">
    <property type="entry name" value="EGF_laminin"/>
    <property type="match status" value="2"/>
</dbReference>
<dbReference type="GO" id="GO:0007411">
    <property type="term" value="P:axon guidance"/>
    <property type="evidence" value="ECO:0007669"/>
    <property type="project" value="TreeGrafter"/>
</dbReference>
<proteinExistence type="predicted"/>
<dbReference type="FunFam" id="2.10.25.10:FF:000084">
    <property type="entry name" value="Laminin subunit alpha 3"/>
    <property type="match status" value="1"/>
</dbReference>
<dbReference type="GO" id="GO:0009888">
    <property type="term" value="P:tissue development"/>
    <property type="evidence" value="ECO:0007669"/>
    <property type="project" value="TreeGrafter"/>
</dbReference>
<dbReference type="InterPro" id="IPR008211">
    <property type="entry name" value="Laminin_N"/>
</dbReference>
<evidence type="ECO:0000256" key="4">
    <source>
        <dbReference type="ARBA" id="ARBA00022729"/>
    </source>
</evidence>
<dbReference type="GO" id="GO:0043256">
    <property type="term" value="C:laminin complex"/>
    <property type="evidence" value="ECO:0007669"/>
    <property type="project" value="TreeGrafter"/>
</dbReference>
<comment type="subcellular location">
    <subcellularLocation>
        <location evidence="1">Secreted</location>
        <location evidence="1">Extracellular space</location>
        <location evidence="1">Extracellular matrix</location>
        <location evidence="1">Basement membrane</location>
    </subcellularLocation>
</comment>
<dbReference type="PROSITE" id="PS50027">
    <property type="entry name" value="EGF_LAM_2"/>
    <property type="match status" value="3"/>
</dbReference>
<feature type="disulfide bond" evidence="12">
    <location>
        <begin position="318"/>
        <end position="332"/>
    </location>
</feature>
<dbReference type="SUPFAM" id="SSF57196">
    <property type="entry name" value="EGF/Laminin"/>
    <property type="match status" value="3"/>
</dbReference>
<gene>
    <name evidence="16" type="ORF">NHX12_013228</name>
</gene>
<dbReference type="FunFam" id="2.10.25.10:FF:000135">
    <property type="entry name" value="Laminin subunit beta 4"/>
    <property type="match status" value="1"/>
</dbReference>
<protein>
    <recommendedName>
        <fullName evidence="18">Laminin subunit beta-2-like</fullName>
    </recommendedName>
</protein>
<keyword evidence="17" id="KW-1185">Reference proteome</keyword>
<name>A0A9Q0DEG2_9TELE</name>
<dbReference type="SMART" id="SM00180">
    <property type="entry name" value="EGF_Lam"/>
    <property type="match status" value="3"/>
</dbReference>
<dbReference type="PRINTS" id="PR00011">
    <property type="entry name" value="EGFLAMININ"/>
</dbReference>
<dbReference type="GO" id="GO:0034446">
    <property type="term" value="P:substrate adhesion-dependent cell spreading"/>
    <property type="evidence" value="ECO:0007669"/>
    <property type="project" value="TreeGrafter"/>
</dbReference>
<dbReference type="EMBL" id="JANIIK010000117">
    <property type="protein sequence ID" value="KAJ3586836.1"/>
    <property type="molecule type" value="Genomic_DNA"/>
</dbReference>
<evidence type="ECO:0000256" key="2">
    <source>
        <dbReference type="ARBA" id="ARBA00022525"/>
    </source>
</evidence>